<dbReference type="InterPro" id="IPR036291">
    <property type="entry name" value="NAD(P)-bd_dom_sf"/>
</dbReference>
<gene>
    <name evidence="3" type="ORF">METZ01_LOCUS292314</name>
</gene>
<accession>A0A382LS84</accession>
<feature type="non-terminal residue" evidence="3">
    <location>
        <position position="276"/>
    </location>
</feature>
<dbReference type="SUPFAM" id="SSF51735">
    <property type="entry name" value="NAD(P)-binding Rossmann-fold domains"/>
    <property type="match status" value="1"/>
</dbReference>
<evidence type="ECO:0000259" key="2">
    <source>
        <dbReference type="Pfam" id="PF22725"/>
    </source>
</evidence>
<feature type="domain" description="Gfo/Idh/MocA-like oxidoreductase N-terminal" evidence="1">
    <location>
        <begin position="4"/>
        <end position="128"/>
    </location>
</feature>
<dbReference type="EMBL" id="UINC01088865">
    <property type="protein sequence ID" value="SVC39460.1"/>
    <property type="molecule type" value="Genomic_DNA"/>
</dbReference>
<dbReference type="InterPro" id="IPR055170">
    <property type="entry name" value="GFO_IDH_MocA-like_dom"/>
</dbReference>
<evidence type="ECO:0000259" key="1">
    <source>
        <dbReference type="Pfam" id="PF01408"/>
    </source>
</evidence>
<evidence type="ECO:0000313" key="3">
    <source>
        <dbReference type="EMBL" id="SVC39460.1"/>
    </source>
</evidence>
<sequence length="276" mass="31010">MSNKFALIGCGGMGFRHLLGYIEYLKYDNELDLVALVDNNDASALYLSDHLFKNTKKKVDRFNSLNDLFNSNVSLDSVDIATTNETHHSIGILSMKKNLDVMCEKPISLSLSYANELLEIQKQTKKHFALFENFRRDPINRFTKFVIDSEEFGDPIVVTDYESSFSQGKVMHGTGWRTKKEKGGGVVLDAGIHNADLLLYFLGPVQSVSGISKILIPERDLLTMKQTNHNLQEFYSHRIEDYDSTKKITQNAVDTIISTLKFKSGAIGSVLISDAI</sequence>
<dbReference type="PANTHER" id="PTHR43249">
    <property type="entry name" value="UDP-N-ACETYL-2-AMINO-2-DEOXY-D-GLUCURONATE OXIDASE"/>
    <property type="match status" value="1"/>
</dbReference>
<protein>
    <recommendedName>
        <fullName evidence="4">Gfo/Idh/MocA-like oxidoreductase N-terminal domain-containing protein</fullName>
    </recommendedName>
</protein>
<reference evidence="3" key="1">
    <citation type="submission" date="2018-05" db="EMBL/GenBank/DDBJ databases">
        <authorList>
            <person name="Lanie J.A."/>
            <person name="Ng W.-L."/>
            <person name="Kazmierczak K.M."/>
            <person name="Andrzejewski T.M."/>
            <person name="Davidsen T.M."/>
            <person name="Wayne K.J."/>
            <person name="Tettelin H."/>
            <person name="Glass J.I."/>
            <person name="Rusch D."/>
            <person name="Podicherti R."/>
            <person name="Tsui H.-C.T."/>
            <person name="Winkler M.E."/>
        </authorList>
    </citation>
    <scope>NUCLEOTIDE SEQUENCE</scope>
</reference>
<feature type="domain" description="GFO/IDH/MocA-like oxidoreductase" evidence="2">
    <location>
        <begin position="146"/>
        <end position="273"/>
    </location>
</feature>
<dbReference type="PANTHER" id="PTHR43249:SF1">
    <property type="entry name" value="D-GLUCOSIDE 3-DEHYDROGENASE"/>
    <property type="match status" value="1"/>
</dbReference>
<dbReference type="GO" id="GO:0000166">
    <property type="term" value="F:nucleotide binding"/>
    <property type="evidence" value="ECO:0007669"/>
    <property type="project" value="InterPro"/>
</dbReference>
<proteinExistence type="predicted"/>
<organism evidence="3">
    <name type="scientific">marine metagenome</name>
    <dbReference type="NCBI Taxonomy" id="408172"/>
    <lineage>
        <taxon>unclassified sequences</taxon>
        <taxon>metagenomes</taxon>
        <taxon>ecological metagenomes</taxon>
    </lineage>
</organism>
<dbReference type="AlphaFoldDB" id="A0A382LS84"/>
<name>A0A382LS84_9ZZZZ</name>
<dbReference type="InterPro" id="IPR052515">
    <property type="entry name" value="Gfo/Idh/MocA_Oxidoreductase"/>
</dbReference>
<dbReference type="SUPFAM" id="SSF55347">
    <property type="entry name" value="Glyceraldehyde-3-phosphate dehydrogenase-like, C-terminal domain"/>
    <property type="match status" value="1"/>
</dbReference>
<dbReference type="Gene3D" id="3.30.360.10">
    <property type="entry name" value="Dihydrodipicolinate Reductase, domain 2"/>
    <property type="match status" value="1"/>
</dbReference>
<dbReference type="Pfam" id="PF22725">
    <property type="entry name" value="GFO_IDH_MocA_C3"/>
    <property type="match status" value="1"/>
</dbReference>
<dbReference type="Pfam" id="PF01408">
    <property type="entry name" value="GFO_IDH_MocA"/>
    <property type="match status" value="1"/>
</dbReference>
<evidence type="ECO:0008006" key="4">
    <source>
        <dbReference type="Google" id="ProtNLM"/>
    </source>
</evidence>
<dbReference type="Gene3D" id="3.40.50.720">
    <property type="entry name" value="NAD(P)-binding Rossmann-like Domain"/>
    <property type="match status" value="1"/>
</dbReference>
<dbReference type="InterPro" id="IPR000683">
    <property type="entry name" value="Gfo/Idh/MocA-like_OxRdtase_N"/>
</dbReference>